<dbReference type="AlphaFoldDB" id="F0VDW2"/>
<feature type="transmembrane region" description="Helical" evidence="9">
    <location>
        <begin position="492"/>
        <end position="513"/>
    </location>
</feature>
<dbReference type="SUPFAM" id="SSF103473">
    <property type="entry name" value="MFS general substrate transporter"/>
    <property type="match status" value="1"/>
</dbReference>
<evidence type="ECO:0000256" key="4">
    <source>
        <dbReference type="ARBA" id="ARBA00022692"/>
    </source>
</evidence>
<dbReference type="OrthoDB" id="330047at2759"/>
<evidence type="ECO:0000313" key="10">
    <source>
        <dbReference type="EMBL" id="CBZ51905.1"/>
    </source>
</evidence>
<evidence type="ECO:0000313" key="11">
    <source>
        <dbReference type="EMBL" id="CEL65867.1"/>
    </source>
</evidence>
<dbReference type="GO" id="GO:0016020">
    <property type="term" value="C:membrane"/>
    <property type="evidence" value="ECO:0007669"/>
    <property type="project" value="UniProtKB-SubCell"/>
</dbReference>
<name>F0VDW2_NEOCL</name>
<dbReference type="InterPro" id="IPR036259">
    <property type="entry name" value="MFS_trans_sf"/>
</dbReference>
<sequence>MASPESNAVNVAAAAQKPACPPSRRFHVCAVGEEANCDCLARLSGLARVQFWLSKLLPRDDLPGANQKTPFSLNRYLLLLLYSIVVFTTGAVFYGWTALSAMIFKNDGFAYLCAKNSEGVYEPDLRESGKLYICDEQDATVQKLYTMTFAVACLMSAGAGTLLDWLGPLFTELLGQVFNLIGWLLLAFSTADYPLYYPALVFIGLGADSSMLPTLCIRRLFPGSTGLIITILGSAASASFGIPLILSEIVENHGFSVRTVSIGYCILGPVLGIVVAVLFMPRRGFALDDEGTIFREEDEAATEAPRALENGQADAQSSRDVGHSLRAVTKSSFWSQLFSVRYFLIVLYFVVVSWATSYYQQAARRMFSDSVVSVMEILLPLSFVPCIILGKIADVVGIIRVLVVMNTSGLLTYVFSFFKNDATGYLSAICFMIYMSLLTSQVYVYVEGTFSPNHFGKLIGLSNLTGGLLSLVSNPLYENITVNRDNGDPLCIQIAMTVLLCVQYLWIFILGFLKVRDARILHLELSDKNPAGGAAALSPEKAASLPATEQGDDSRPQKALSGARETELTSVNVTTPGSS</sequence>
<feature type="transmembrane region" description="Helical" evidence="9">
    <location>
        <begin position="261"/>
        <end position="280"/>
    </location>
</feature>
<feature type="region of interest" description="Disordered" evidence="8">
    <location>
        <begin position="531"/>
        <end position="579"/>
    </location>
</feature>
<dbReference type="CDD" id="cd06174">
    <property type="entry name" value="MFS"/>
    <property type="match status" value="1"/>
</dbReference>
<dbReference type="PANTHER" id="PTHR20772:SF2">
    <property type="entry name" value="PROTEIN FMP42"/>
    <property type="match status" value="1"/>
</dbReference>
<dbReference type="PANTHER" id="PTHR20772">
    <property type="entry name" value="PROTEIN FMP42"/>
    <property type="match status" value="1"/>
</dbReference>
<keyword evidence="4 9" id="KW-0812">Transmembrane</keyword>
<keyword evidence="3" id="KW-0813">Transport</keyword>
<evidence type="ECO:0000256" key="3">
    <source>
        <dbReference type="ARBA" id="ARBA00022448"/>
    </source>
</evidence>
<accession>F0VDW2</accession>
<dbReference type="Gene3D" id="1.20.1250.20">
    <property type="entry name" value="MFS general substrate transporter like domains"/>
    <property type="match status" value="1"/>
</dbReference>
<evidence type="ECO:0000313" key="12">
    <source>
        <dbReference type="Proteomes" id="UP000007494"/>
    </source>
</evidence>
<dbReference type="OMA" id="NSERMMI"/>
<protein>
    <submittedName>
        <fullName evidence="11">Putative transporter, major facilitator family domain containing protein</fullName>
    </submittedName>
</protein>
<feature type="transmembrane region" description="Helical" evidence="9">
    <location>
        <begin position="144"/>
        <end position="166"/>
    </location>
</feature>
<feature type="transmembrane region" description="Helical" evidence="9">
    <location>
        <begin position="397"/>
        <end position="418"/>
    </location>
</feature>
<feature type="transmembrane region" description="Helical" evidence="9">
    <location>
        <begin position="424"/>
        <end position="446"/>
    </location>
</feature>
<feature type="transmembrane region" description="Helical" evidence="9">
    <location>
        <begin position="371"/>
        <end position="390"/>
    </location>
</feature>
<feature type="compositionally biased region" description="Polar residues" evidence="8">
    <location>
        <begin position="568"/>
        <end position="579"/>
    </location>
</feature>
<evidence type="ECO:0000256" key="1">
    <source>
        <dbReference type="ARBA" id="ARBA00004141"/>
    </source>
</evidence>
<comment type="similarity">
    <text evidence="2">Belongs to the SLC43A transporter (TC 2.A.1.44) family.</text>
</comment>
<dbReference type="InterPro" id="IPR052599">
    <property type="entry name" value="SLC43A_AATransporter"/>
</dbReference>
<dbReference type="EMBL" id="FR823387">
    <property type="protein sequence ID" value="CBZ51905.1"/>
    <property type="molecule type" value="Genomic_DNA"/>
</dbReference>
<reference evidence="10" key="2">
    <citation type="submission" date="2011-03" db="EMBL/GenBank/DDBJ databases">
        <title>Comparative genomics and transcriptomics of Neospora caninum and Toxoplasma gondii.</title>
        <authorList>
            <person name="Reid A.J."/>
            <person name="Sohal A."/>
            <person name="Harris D."/>
            <person name="Quail M."/>
            <person name="Sanders M."/>
            <person name="Berriman M."/>
            <person name="Wastling J.M."/>
            <person name="Pain A."/>
        </authorList>
    </citation>
    <scope>NUCLEOTIDE SEQUENCE</scope>
    <source>
        <strain evidence="10">Liverpool</strain>
    </source>
</reference>
<dbReference type="GeneID" id="13444615"/>
<dbReference type="EMBL" id="LN714480">
    <property type="protein sequence ID" value="CEL65867.1"/>
    <property type="molecule type" value="Genomic_DNA"/>
</dbReference>
<dbReference type="Proteomes" id="UP000007494">
    <property type="component" value="Chromosome VI"/>
</dbReference>
<dbReference type="GO" id="GO:0006865">
    <property type="term" value="P:amino acid transport"/>
    <property type="evidence" value="ECO:0007669"/>
    <property type="project" value="UniProtKB-KW"/>
</dbReference>
<dbReference type="VEuPathDB" id="ToxoDB:NCLIV_016970"/>
<keyword evidence="12" id="KW-1185">Reference proteome</keyword>
<proteinExistence type="inferred from homology"/>
<gene>
    <name evidence="11" type="ORF">BN1204_016970</name>
    <name evidence="10" type="ORF">NCLIV_016970</name>
</gene>
<reference evidence="11" key="4">
    <citation type="journal article" date="2015" name="PLoS ONE">
        <title>Comprehensive Evaluation of Toxoplasma gondii VEG and Neospora caninum LIV Genomes with Tachyzoite Stage Transcriptome and Proteome Defines Novel Transcript Features.</title>
        <authorList>
            <person name="Ramaprasad A."/>
            <person name="Mourier T."/>
            <person name="Naeem R."/>
            <person name="Malas T.B."/>
            <person name="Moussa E."/>
            <person name="Panigrahi A."/>
            <person name="Vermont S.J."/>
            <person name="Otto T.D."/>
            <person name="Wastling J."/>
            <person name="Pain A."/>
        </authorList>
    </citation>
    <scope>NUCLEOTIDE SEQUENCE</scope>
    <source>
        <strain evidence="11">Liverpool</strain>
    </source>
</reference>
<feature type="transmembrane region" description="Helical" evidence="9">
    <location>
        <begin position="340"/>
        <end position="359"/>
    </location>
</feature>
<comment type="subcellular location">
    <subcellularLocation>
        <location evidence="1">Membrane</location>
        <topology evidence="1">Multi-pass membrane protein</topology>
    </subcellularLocation>
</comment>
<reference evidence="10" key="1">
    <citation type="submission" date="2011-02" db="EMBL/GenBank/DDBJ databases">
        <authorList>
            <person name="Aslett M."/>
        </authorList>
    </citation>
    <scope>NUCLEOTIDE SEQUENCE</scope>
    <source>
        <strain evidence="10">Liverpool</strain>
    </source>
</reference>
<evidence type="ECO:0000256" key="6">
    <source>
        <dbReference type="ARBA" id="ARBA00022989"/>
    </source>
</evidence>
<feature type="transmembrane region" description="Helical" evidence="9">
    <location>
        <begin position="227"/>
        <end position="246"/>
    </location>
</feature>
<keyword evidence="5" id="KW-0029">Amino-acid transport</keyword>
<dbReference type="eggNOG" id="ENOG502SAKG">
    <property type="taxonomic scope" value="Eukaryota"/>
</dbReference>
<keyword evidence="6 9" id="KW-1133">Transmembrane helix</keyword>
<evidence type="ECO:0000256" key="2">
    <source>
        <dbReference type="ARBA" id="ARBA00006595"/>
    </source>
</evidence>
<feature type="transmembrane region" description="Helical" evidence="9">
    <location>
        <begin position="76"/>
        <end position="96"/>
    </location>
</feature>
<keyword evidence="7 9" id="KW-0472">Membrane</keyword>
<evidence type="ECO:0000256" key="7">
    <source>
        <dbReference type="ARBA" id="ARBA00023136"/>
    </source>
</evidence>
<dbReference type="InParanoid" id="F0VDW2"/>
<dbReference type="RefSeq" id="XP_003881938.1">
    <property type="nucleotide sequence ID" value="XM_003881889.1"/>
</dbReference>
<organism evidence="10 12">
    <name type="scientific">Neospora caninum (strain Liverpool)</name>
    <dbReference type="NCBI Taxonomy" id="572307"/>
    <lineage>
        <taxon>Eukaryota</taxon>
        <taxon>Sar</taxon>
        <taxon>Alveolata</taxon>
        <taxon>Apicomplexa</taxon>
        <taxon>Conoidasida</taxon>
        <taxon>Coccidia</taxon>
        <taxon>Eucoccidiorida</taxon>
        <taxon>Eimeriorina</taxon>
        <taxon>Sarcocystidae</taxon>
        <taxon>Neospora</taxon>
    </lineage>
</organism>
<evidence type="ECO:0000256" key="8">
    <source>
        <dbReference type="SAM" id="MobiDB-lite"/>
    </source>
</evidence>
<evidence type="ECO:0000256" key="5">
    <source>
        <dbReference type="ARBA" id="ARBA00022970"/>
    </source>
</evidence>
<reference evidence="12" key="3">
    <citation type="journal article" date="2012" name="PLoS Pathog.">
        <title>Comparative genomics of the apicomplexan parasites Toxoplasma gondii and Neospora caninum: Coccidia differing in host range and transmission strategy.</title>
        <authorList>
            <person name="Reid A.J."/>
            <person name="Vermont S.J."/>
            <person name="Cotton J.A."/>
            <person name="Harris D."/>
            <person name="Hill-Cawthorne G.A."/>
            <person name="Konen-Waisman S."/>
            <person name="Latham S.M."/>
            <person name="Mourier T."/>
            <person name="Norton R."/>
            <person name="Quail M.A."/>
            <person name="Sanders M."/>
            <person name="Shanmugam D."/>
            <person name="Sohal A."/>
            <person name="Wasmuth J.D."/>
            <person name="Brunk B."/>
            <person name="Grigg M.E."/>
            <person name="Howard J.C."/>
            <person name="Parkinson J."/>
            <person name="Roos D.S."/>
            <person name="Trees A.J."/>
            <person name="Berriman M."/>
            <person name="Pain A."/>
            <person name="Wastling J.M."/>
        </authorList>
    </citation>
    <scope>NUCLEOTIDE SEQUENCE [LARGE SCALE GENOMIC DNA]</scope>
    <source>
        <strain evidence="12">Liverpool</strain>
    </source>
</reference>
<evidence type="ECO:0000256" key="9">
    <source>
        <dbReference type="SAM" id="Phobius"/>
    </source>
</evidence>